<protein>
    <recommendedName>
        <fullName evidence="3">HTH tetR-type domain-containing protein</fullName>
    </recommendedName>
</protein>
<comment type="caution">
    <text evidence="4">The sequence shown here is derived from an EMBL/GenBank/DDBJ whole genome shotgun (WGS) entry which is preliminary data.</text>
</comment>
<name>A0A317G5R4_BUTFI</name>
<dbReference type="SUPFAM" id="SSF46689">
    <property type="entry name" value="Homeodomain-like"/>
    <property type="match status" value="1"/>
</dbReference>
<sequence>MPKIFTDENRDEIRKKLLDKGFKMLKKGGLSAVNIDKLTEETYIAKGTFYNLFENKSEFMYHMMIHERNRAKEKLLSYLNDSGKLTKDSLRDYLKWLSAENPNVFAFLTDAEKKRLIASWSDKYIEDKSNDSKTMHMLISLLESPATEPDWKLACNYMKLIAISLATKKVFIKENYNVMVDSLIEQILNMLCS</sequence>
<dbReference type="Proteomes" id="UP000245488">
    <property type="component" value="Chromosome"/>
</dbReference>
<dbReference type="AlphaFoldDB" id="A0A317G5R4"/>
<dbReference type="InterPro" id="IPR009057">
    <property type="entry name" value="Homeodomain-like_sf"/>
</dbReference>
<evidence type="ECO:0000259" key="3">
    <source>
        <dbReference type="PROSITE" id="PS50977"/>
    </source>
</evidence>
<keyword evidence="1 2" id="KW-0238">DNA-binding</keyword>
<feature type="domain" description="HTH tetR-type" evidence="3">
    <location>
        <begin position="11"/>
        <end position="71"/>
    </location>
</feature>
<keyword evidence="5" id="KW-1185">Reference proteome</keyword>
<gene>
    <name evidence="4" type="ORF">CPT75_15565</name>
</gene>
<dbReference type="PROSITE" id="PS50977">
    <property type="entry name" value="HTH_TETR_2"/>
    <property type="match status" value="1"/>
</dbReference>
<dbReference type="GO" id="GO:0003677">
    <property type="term" value="F:DNA binding"/>
    <property type="evidence" value="ECO:0007669"/>
    <property type="project" value="UniProtKB-UniRule"/>
</dbReference>
<evidence type="ECO:0000313" key="4">
    <source>
        <dbReference type="EMBL" id="PWT28431.1"/>
    </source>
</evidence>
<evidence type="ECO:0000256" key="1">
    <source>
        <dbReference type="ARBA" id="ARBA00023125"/>
    </source>
</evidence>
<feature type="DNA-binding region" description="H-T-H motif" evidence="2">
    <location>
        <begin position="34"/>
        <end position="53"/>
    </location>
</feature>
<dbReference type="RefSeq" id="WP_110074315.1">
    <property type="nucleotide sequence ID" value="NZ_CM009896.1"/>
</dbReference>
<accession>A0A317G5R4</accession>
<reference evidence="4 5" key="1">
    <citation type="submission" date="2017-09" db="EMBL/GenBank/DDBJ databases">
        <title>High-quality draft genome sequence of Butyrivibrio fibrisolvens INBov1, isolated from cow rumen.</title>
        <authorList>
            <person name="Rodriguez Hernaez J."/>
            <person name="Rivarola M."/>
            <person name="Paniego N."/>
            <person name="Cravero S."/>
            <person name="Ceron Cucchi M."/>
            <person name="Martinez M.C."/>
        </authorList>
    </citation>
    <scope>NUCLEOTIDE SEQUENCE [LARGE SCALE GENOMIC DNA]</scope>
    <source>
        <strain evidence="4 5">INBov1</strain>
    </source>
</reference>
<proteinExistence type="predicted"/>
<evidence type="ECO:0000313" key="5">
    <source>
        <dbReference type="Proteomes" id="UP000245488"/>
    </source>
</evidence>
<organism evidence="4 5">
    <name type="scientific">Butyrivibrio fibrisolvens</name>
    <dbReference type="NCBI Taxonomy" id="831"/>
    <lineage>
        <taxon>Bacteria</taxon>
        <taxon>Bacillati</taxon>
        <taxon>Bacillota</taxon>
        <taxon>Clostridia</taxon>
        <taxon>Lachnospirales</taxon>
        <taxon>Lachnospiraceae</taxon>
        <taxon>Butyrivibrio</taxon>
    </lineage>
</organism>
<dbReference type="Gene3D" id="1.10.357.10">
    <property type="entry name" value="Tetracycline Repressor, domain 2"/>
    <property type="match status" value="1"/>
</dbReference>
<dbReference type="InterPro" id="IPR001647">
    <property type="entry name" value="HTH_TetR"/>
</dbReference>
<dbReference type="EMBL" id="NXNG01000001">
    <property type="protein sequence ID" value="PWT28431.1"/>
    <property type="molecule type" value="Genomic_DNA"/>
</dbReference>
<evidence type="ECO:0000256" key="2">
    <source>
        <dbReference type="PROSITE-ProRule" id="PRU00335"/>
    </source>
</evidence>